<protein>
    <submittedName>
        <fullName evidence="3">NAD-dependent epimerase/dehydratase family protein</fullName>
    </submittedName>
</protein>
<evidence type="ECO:0000259" key="2">
    <source>
        <dbReference type="Pfam" id="PF01370"/>
    </source>
</evidence>
<evidence type="ECO:0000313" key="3">
    <source>
        <dbReference type="EMBL" id="HDP78830.1"/>
    </source>
</evidence>
<accession>A0A7C1CXT3</accession>
<comment type="caution">
    <text evidence="3">The sequence shown here is derived from an EMBL/GenBank/DDBJ whole genome shotgun (WGS) entry which is preliminary data.</text>
</comment>
<dbReference type="Proteomes" id="UP000886198">
    <property type="component" value="Unassembled WGS sequence"/>
</dbReference>
<dbReference type="AlphaFoldDB" id="A0A7C1CXT3"/>
<organism evidence="3">
    <name type="scientific">Mesotoga infera</name>
    <dbReference type="NCBI Taxonomy" id="1236046"/>
    <lineage>
        <taxon>Bacteria</taxon>
        <taxon>Thermotogati</taxon>
        <taxon>Thermotogota</taxon>
        <taxon>Thermotogae</taxon>
        <taxon>Kosmotogales</taxon>
        <taxon>Kosmotogaceae</taxon>
        <taxon>Mesotoga</taxon>
    </lineage>
</organism>
<dbReference type="EMBL" id="DSBT01000359">
    <property type="protein sequence ID" value="HDP78830.1"/>
    <property type="molecule type" value="Genomic_DNA"/>
</dbReference>
<name>A0A7C1CXT3_9BACT</name>
<dbReference type="Gene3D" id="3.90.25.10">
    <property type="entry name" value="UDP-galactose 4-epimerase, domain 1"/>
    <property type="match status" value="1"/>
</dbReference>
<sequence>MAENYLVTGGAGFIGSHVVDHLISAGKIPIVVDNLSSGKIENLDPRALFYEQDITDVEMMERVFMLHKPTVLFHLAAQISVSKSVREPEEDAMINIIGTLRLLKIAAKYGIKNVIFSSTGGAIYGDDVKKIPTDEGELPKPLSPYGIAKFSVENYLRFFSNEVGLKYTVLRYANVYGPRQDPYGEAGVVAIFSERMLRGQEVVIFGDGENVRDYVFVSDVAKANLLALEKCENETVNVGTGTGTSVNELFAKMKNLAGYSKEAIHKASRPGDLKKSILDAEKAKSLLNWEASVKLEKGLEDTIEYFRNELVSSQ</sequence>
<evidence type="ECO:0000256" key="1">
    <source>
        <dbReference type="ARBA" id="ARBA00007637"/>
    </source>
</evidence>
<dbReference type="InterPro" id="IPR036291">
    <property type="entry name" value="NAD(P)-bd_dom_sf"/>
</dbReference>
<gene>
    <name evidence="3" type="ORF">ENN47_11780</name>
</gene>
<dbReference type="Gene3D" id="3.40.50.720">
    <property type="entry name" value="NAD(P)-binding Rossmann-like Domain"/>
    <property type="match status" value="1"/>
</dbReference>
<dbReference type="Pfam" id="PF01370">
    <property type="entry name" value="Epimerase"/>
    <property type="match status" value="1"/>
</dbReference>
<dbReference type="InterPro" id="IPR001509">
    <property type="entry name" value="Epimerase_deHydtase"/>
</dbReference>
<comment type="similarity">
    <text evidence="1">Belongs to the NAD(P)-dependent epimerase/dehydratase family.</text>
</comment>
<dbReference type="PANTHER" id="PTHR43000">
    <property type="entry name" value="DTDP-D-GLUCOSE 4,6-DEHYDRATASE-RELATED"/>
    <property type="match status" value="1"/>
</dbReference>
<reference evidence="3" key="1">
    <citation type="journal article" date="2020" name="mSystems">
        <title>Genome- and Community-Level Interaction Insights into Carbon Utilization and Element Cycling Functions of Hydrothermarchaeota in Hydrothermal Sediment.</title>
        <authorList>
            <person name="Zhou Z."/>
            <person name="Liu Y."/>
            <person name="Xu W."/>
            <person name="Pan J."/>
            <person name="Luo Z.H."/>
            <person name="Li M."/>
        </authorList>
    </citation>
    <scope>NUCLEOTIDE SEQUENCE [LARGE SCALE GENOMIC DNA]</scope>
    <source>
        <strain evidence="3">SpSt-1179</strain>
    </source>
</reference>
<proteinExistence type="inferred from homology"/>
<dbReference type="SUPFAM" id="SSF51735">
    <property type="entry name" value="NAD(P)-binding Rossmann-fold domains"/>
    <property type="match status" value="1"/>
</dbReference>
<feature type="domain" description="NAD-dependent epimerase/dehydratase" evidence="2">
    <location>
        <begin position="6"/>
        <end position="239"/>
    </location>
</feature>